<keyword evidence="1" id="KW-0472">Membrane</keyword>
<dbReference type="EMBL" id="ML995829">
    <property type="protein sequence ID" value="KAF2769934.1"/>
    <property type="molecule type" value="Genomic_DNA"/>
</dbReference>
<keyword evidence="3" id="KW-1185">Reference proteome</keyword>
<proteinExistence type="predicted"/>
<keyword evidence="1" id="KW-1133">Transmembrane helix</keyword>
<protein>
    <submittedName>
        <fullName evidence="2">Uncharacterized protein</fullName>
    </submittedName>
</protein>
<evidence type="ECO:0000313" key="3">
    <source>
        <dbReference type="Proteomes" id="UP000799436"/>
    </source>
</evidence>
<dbReference type="AlphaFoldDB" id="A0A6G1LCI8"/>
<name>A0A6G1LCI8_9PEZI</name>
<keyword evidence="1" id="KW-0812">Transmembrane</keyword>
<evidence type="ECO:0000256" key="1">
    <source>
        <dbReference type="SAM" id="Phobius"/>
    </source>
</evidence>
<sequence>MGLKNHRYGIRSVANARSVVVGFMLFGFASVTRNGERMEARRLQPKSLGWKGEVIVLRREVKEIVTDCLSGDSRTNNCESHPPLPLQGC</sequence>
<dbReference type="Proteomes" id="UP000799436">
    <property type="component" value="Unassembled WGS sequence"/>
</dbReference>
<gene>
    <name evidence="2" type="ORF">EJ03DRAFT_82143</name>
</gene>
<organism evidence="2 3">
    <name type="scientific">Teratosphaeria nubilosa</name>
    <dbReference type="NCBI Taxonomy" id="161662"/>
    <lineage>
        <taxon>Eukaryota</taxon>
        <taxon>Fungi</taxon>
        <taxon>Dikarya</taxon>
        <taxon>Ascomycota</taxon>
        <taxon>Pezizomycotina</taxon>
        <taxon>Dothideomycetes</taxon>
        <taxon>Dothideomycetidae</taxon>
        <taxon>Mycosphaerellales</taxon>
        <taxon>Teratosphaeriaceae</taxon>
        <taxon>Teratosphaeria</taxon>
    </lineage>
</organism>
<reference evidence="2" key="1">
    <citation type="journal article" date="2020" name="Stud. Mycol.">
        <title>101 Dothideomycetes genomes: a test case for predicting lifestyles and emergence of pathogens.</title>
        <authorList>
            <person name="Haridas S."/>
            <person name="Albert R."/>
            <person name="Binder M."/>
            <person name="Bloem J."/>
            <person name="Labutti K."/>
            <person name="Salamov A."/>
            <person name="Andreopoulos B."/>
            <person name="Baker S."/>
            <person name="Barry K."/>
            <person name="Bills G."/>
            <person name="Bluhm B."/>
            <person name="Cannon C."/>
            <person name="Castanera R."/>
            <person name="Culley D."/>
            <person name="Daum C."/>
            <person name="Ezra D."/>
            <person name="Gonzalez J."/>
            <person name="Henrissat B."/>
            <person name="Kuo A."/>
            <person name="Liang C."/>
            <person name="Lipzen A."/>
            <person name="Lutzoni F."/>
            <person name="Magnuson J."/>
            <person name="Mondo S."/>
            <person name="Nolan M."/>
            <person name="Ohm R."/>
            <person name="Pangilinan J."/>
            <person name="Park H.-J."/>
            <person name="Ramirez L."/>
            <person name="Alfaro M."/>
            <person name="Sun H."/>
            <person name="Tritt A."/>
            <person name="Yoshinaga Y."/>
            <person name="Zwiers L.-H."/>
            <person name="Turgeon B."/>
            <person name="Goodwin S."/>
            <person name="Spatafora J."/>
            <person name="Crous P."/>
            <person name="Grigoriev I."/>
        </authorList>
    </citation>
    <scope>NUCLEOTIDE SEQUENCE</scope>
    <source>
        <strain evidence="2">CBS 116005</strain>
    </source>
</reference>
<evidence type="ECO:0000313" key="2">
    <source>
        <dbReference type="EMBL" id="KAF2769934.1"/>
    </source>
</evidence>
<feature type="transmembrane region" description="Helical" evidence="1">
    <location>
        <begin position="12"/>
        <end position="32"/>
    </location>
</feature>
<accession>A0A6G1LCI8</accession>